<dbReference type="InterPro" id="IPR036388">
    <property type="entry name" value="WH-like_DNA-bd_sf"/>
</dbReference>
<evidence type="ECO:0000313" key="13">
    <source>
        <dbReference type="Proteomes" id="UP001220478"/>
    </source>
</evidence>
<dbReference type="SUPFAM" id="SSF52172">
    <property type="entry name" value="CheY-like"/>
    <property type="match status" value="1"/>
</dbReference>
<feature type="domain" description="OmpR/PhoB-type" evidence="11">
    <location>
        <begin position="138"/>
        <end position="236"/>
    </location>
</feature>
<dbReference type="CDD" id="cd00383">
    <property type="entry name" value="trans_reg_C"/>
    <property type="match status" value="1"/>
</dbReference>
<gene>
    <name evidence="12" type="ORF">PYS61_04030</name>
</gene>
<evidence type="ECO:0000256" key="3">
    <source>
        <dbReference type="ARBA" id="ARBA00023012"/>
    </source>
</evidence>
<evidence type="ECO:0000256" key="2">
    <source>
        <dbReference type="ARBA" id="ARBA00022553"/>
    </source>
</evidence>
<dbReference type="InterPro" id="IPR011006">
    <property type="entry name" value="CheY-like_superfamily"/>
</dbReference>
<dbReference type="Pfam" id="PF00072">
    <property type="entry name" value="Response_reg"/>
    <property type="match status" value="1"/>
</dbReference>
<dbReference type="Pfam" id="PF00486">
    <property type="entry name" value="Trans_reg_C"/>
    <property type="match status" value="1"/>
</dbReference>
<feature type="DNA-binding region" description="OmpR/PhoB-type" evidence="9">
    <location>
        <begin position="138"/>
        <end position="236"/>
    </location>
</feature>
<dbReference type="InterPro" id="IPR001789">
    <property type="entry name" value="Sig_transdc_resp-reg_receiver"/>
</dbReference>
<proteinExistence type="predicted"/>
<evidence type="ECO:0000256" key="1">
    <source>
        <dbReference type="ARBA" id="ARBA00018672"/>
    </source>
</evidence>
<evidence type="ECO:0000256" key="7">
    <source>
        <dbReference type="ARBA" id="ARBA00024867"/>
    </source>
</evidence>
<evidence type="ECO:0000256" key="6">
    <source>
        <dbReference type="ARBA" id="ARBA00023163"/>
    </source>
</evidence>
<dbReference type="SUPFAM" id="SSF46894">
    <property type="entry name" value="C-terminal effector domain of the bipartite response regulators"/>
    <property type="match status" value="1"/>
</dbReference>
<protein>
    <recommendedName>
        <fullName evidence="1">Stage 0 sporulation protein A homolog</fullName>
    </recommendedName>
</protein>
<evidence type="ECO:0000259" key="11">
    <source>
        <dbReference type="PROSITE" id="PS51755"/>
    </source>
</evidence>
<name>A0ABY8C363_9FIRM</name>
<dbReference type="PROSITE" id="PS51755">
    <property type="entry name" value="OMPR_PHOB"/>
    <property type="match status" value="1"/>
</dbReference>
<dbReference type="InterPro" id="IPR001867">
    <property type="entry name" value="OmpR/PhoB-type_DNA-bd"/>
</dbReference>
<dbReference type="InterPro" id="IPR039420">
    <property type="entry name" value="WalR-like"/>
</dbReference>
<dbReference type="Gene3D" id="1.10.10.10">
    <property type="entry name" value="Winged helix-like DNA-binding domain superfamily/Winged helix DNA-binding domain"/>
    <property type="match status" value="1"/>
</dbReference>
<dbReference type="Gene3D" id="6.10.250.690">
    <property type="match status" value="1"/>
</dbReference>
<accession>A0ABY8C363</accession>
<feature type="modified residue" description="4-aspartylphosphate" evidence="8">
    <location>
        <position position="53"/>
    </location>
</feature>
<keyword evidence="2 8" id="KW-0597">Phosphoprotein</keyword>
<evidence type="ECO:0000259" key="10">
    <source>
        <dbReference type="PROSITE" id="PS50110"/>
    </source>
</evidence>
<evidence type="ECO:0000256" key="9">
    <source>
        <dbReference type="PROSITE-ProRule" id="PRU01091"/>
    </source>
</evidence>
<dbReference type="Gene3D" id="3.40.50.2300">
    <property type="match status" value="1"/>
</dbReference>
<dbReference type="PANTHER" id="PTHR48111:SF1">
    <property type="entry name" value="TWO-COMPONENT RESPONSE REGULATOR ORR33"/>
    <property type="match status" value="1"/>
</dbReference>
<evidence type="ECO:0000256" key="8">
    <source>
        <dbReference type="PROSITE-ProRule" id="PRU00169"/>
    </source>
</evidence>
<keyword evidence="4" id="KW-0805">Transcription regulation</keyword>
<dbReference type="PROSITE" id="PS50110">
    <property type="entry name" value="RESPONSE_REGULATORY"/>
    <property type="match status" value="1"/>
</dbReference>
<dbReference type="SMART" id="SM00448">
    <property type="entry name" value="REC"/>
    <property type="match status" value="1"/>
</dbReference>
<dbReference type="RefSeq" id="WP_315571147.1">
    <property type="nucleotide sequence ID" value="NZ_CP118868.1"/>
</dbReference>
<dbReference type="InterPro" id="IPR016032">
    <property type="entry name" value="Sig_transdc_resp-reg_C-effctor"/>
</dbReference>
<feature type="domain" description="Response regulatory" evidence="10">
    <location>
        <begin position="4"/>
        <end position="117"/>
    </location>
</feature>
<keyword evidence="13" id="KW-1185">Reference proteome</keyword>
<dbReference type="SMART" id="SM00862">
    <property type="entry name" value="Trans_reg_C"/>
    <property type="match status" value="1"/>
</dbReference>
<evidence type="ECO:0000256" key="5">
    <source>
        <dbReference type="ARBA" id="ARBA00023125"/>
    </source>
</evidence>
<evidence type="ECO:0000256" key="4">
    <source>
        <dbReference type="ARBA" id="ARBA00023015"/>
    </source>
</evidence>
<dbReference type="PANTHER" id="PTHR48111">
    <property type="entry name" value="REGULATOR OF RPOS"/>
    <property type="match status" value="1"/>
</dbReference>
<comment type="function">
    <text evidence="7">May play the central regulatory role in sporulation. It may be an element of the effector pathway responsible for the activation of sporulation genes in response to nutritional stress. Spo0A may act in concert with spo0H (a sigma factor) to control the expression of some genes that are critical to the sporulation process.</text>
</comment>
<sequence>MQTTILICDDDPIVHESLRLYLTKEGMRLRSAFNGEDGLNIVKKEKPDLVLADVMMPQMTGLELCREIRKFSQVPIMMLTARGEEIDRILGLELGADDYIVKPFSPRELIARIKAVLRRTENHNQTETDSDATDSKKNKLINIGSLHLDLDRYTADYAGTPIEFTKKELDLLSFLCLHPNETFTREKLLEKVWGYEFGGQTRTVDTHIKQIRRKLSEFKVLFNLMTVHGIGYRIDMDKELQQ</sequence>
<keyword evidence="6" id="KW-0804">Transcription</keyword>
<keyword evidence="3" id="KW-0902">Two-component regulatory system</keyword>
<organism evidence="12 13">
    <name type="scientific">Amygdalobacter indicium</name>
    <dbReference type="NCBI Taxonomy" id="3029272"/>
    <lineage>
        <taxon>Bacteria</taxon>
        <taxon>Bacillati</taxon>
        <taxon>Bacillota</taxon>
        <taxon>Clostridia</taxon>
        <taxon>Eubacteriales</taxon>
        <taxon>Oscillospiraceae</taxon>
        <taxon>Amygdalobacter</taxon>
    </lineage>
</organism>
<dbReference type="Proteomes" id="UP001220478">
    <property type="component" value="Chromosome"/>
</dbReference>
<keyword evidence="5 9" id="KW-0238">DNA-binding</keyword>
<dbReference type="EMBL" id="CP118868">
    <property type="protein sequence ID" value="WEG35116.1"/>
    <property type="molecule type" value="Genomic_DNA"/>
</dbReference>
<reference evidence="12 13" key="1">
    <citation type="submission" date="2023-02" db="EMBL/GenBank/DDBJ databases">
        <title>Novel Oscillospiraceae bacterial genomes.</title>
        <authorList>
            <person name="Srinivasan S."/>
            <person name="Austin M.N."/>
            <person name="Fiedler T.L."/>
            <person name="Strenk S.M."/>
            <person name="Agnew K.J."/>
            <person name="Nagana Gowda G.A."/>
            <person name="Raftery D."/>
            <person name="Beamer M.A."/>
            <person name="Achilles S.L."/>
            <person name="Wiesenfeld H.C."/>
            <person name="Fredricks D.N."/>
            <person name="Hillier S.L."/>
        </authorList>
    </citation>
    <scope>NUCLEOTIDE SEQUENCE [LARGE SCALE GENOMIC DNA]</scope>
    <source>
        <strain evidence="12 13">CHIC02 1186E3-8</strain>
    </source>
</reference>
<evidence type="ECO:0000313" key="12">
    <source>
        <dbReference type="EMBL" id="WEG35116.1"/>
    </source>
</evidence>